<dbReference type="GO" id="GO:0047355">
    <property type="term" value="F:CDP-glycerol glycerophosphotransferase activity"/>
    <property type="evidence" value="ECO:0007669"/>
    <property type="project" value="InterPro"/>
</dbReference>
<dbReference type="InterPro" id="IPR043148">
    <property type="entry name" value="TagF_C"/>
</dbReference>
<name>A0A1I5YPX8_9BACT</name>
<protein>
    <submittedName>
        <fullName evidence="1">CDP-Glycerol:Poly(Glycerophosphate) glycerophosphotransferase</fullName>
    </submittedName>
</protein>
<dbReference type="STRING" id="1079859.SAMN04515674_12048"/>
<dbReference type="SUPFAM" id="SSF53756">
    <property type="entry name" value="UDP-Glycosyltransferase/glycogen phosphorylase"/>
    <property type="match status" value="1"/>
</dbReference>
<dbReference type="Pfam" id="PF04464">
    <property type="entry name" value="Glyphos_transf"/>
    <property type="match status" value="1"/>
</dbReference>
<dbReference type="GO" id="GO:0016020">
    <property type="term" value="C:membrane"/>
    <property type="evidence" value="ECO:0007669"/>
    <property type="project" value="InterPro"/>
</dbReference>
<sequence length="428" mass="49157">MDVFFFASEKLFMRPRKENSCFFWYSKGLTSYYGIETILSVSKIHIEKSILEDFTEDYSYLLEKFDYEVFDFQDDKGNEEFTEDKYCFFASNDTIVYLLNKVYRNLADKSKLFVKEGEGAKSSAVNLGLECSDINGSIPEFNNYKLLILGNDWGLIEQKLNYDFIQIGKNTVCVQESVLDFNVADMRMRHSSFPVFQGIVSLKNFDLNGKICAVIGNPRYEDLEWTEISSQKKVLINVNFTYGIYENERTDWIDNILEACSTLDLDYLISQHPRDTGDLSKFKLVKTNAGTVHDVLKTSSVLITRFSSLIFESLCLGRPVIYYNPHGETHFYEFEPDNKCLFYATNKQELLNALDQLSKGDNQSEIANAVKNYLRRHLGTTTSGNASAYIGAFIDVAAKIPPVKQISILNKLKLDVKVLKRRLLKEKI</sequence>
<evidence type="ECO:0000313" key="2">
    <source>
        <dbReference type="Proteomes" id="UP000199306"/>
    </source>
</evidence>
<dbReference type="Gene3D" id="3.40.50.12580">
    <property type="match status" value="1"/>
</dbReference>
<dbReference type="EMBL" id="FOXH01000020">
    <property type="protein sequence ID" value="SFQ45977.1"/>
    <property type="molecule type" value="Genomic_DNA"/>
</dbReference>
<keyword evidence="1" id="KW-0808">Transferase</keyword>
<organism evidence="1 2">
    <name type="scientific">Pseudarcicella hirudinis</name>
    <dbReference type="NCBI Taxonomy" id="1079859"/>
    <lineage>
        <taxon>Bacteria</taxon>
        <taxon>Pseudomonadati</taxon>
        <taxon>Bacteroidota</taxon>
        <taxon>Cytophagia</taxon>
        <taxon>Cytophagales</taxon>
        <taxon>Flectobacillaceae</taxon>
        <taxon>Pseudarcicella</taxon>
    </lineage>
</organism>
<proteinExistence type="predicted"/>
<reference evidence="1 2" key="1">
    <citation type="submission" date="2016-10" db="EMBL/GenBank/DDBJ databases">
        <authorList>
            <person name="de Groot N.N."/>
        </authorList>
    </citation>
    <scope>NUCLEOTIDE SEQUENCE [LARGE SCALE GENOMIC DNA]</scope>
    <source>
        <strain evidence="2">E92,LMG 26720,CCM 7988</strain>
    </source>
</reference>
<dbReference type="AlphaFoldDB" id="A0A1I5YPX8"/>
<dbReference type="InterPro" id="IPR007554">
    <property type="entry name" value="Glycerophosphate_synth"/>
</dbReference>
<dbReference type="Proteomes" id="UP000199306">
    <property type="component" value="Unassembled WGS sequence"/>
</dbReference>
<gene>
    <name evidence="1" type="ORF">SAMN04515674_12048</name>
</gene>
<evidence type="ECO:0000313" key="1">
    <source>
        <dbReference type="EMBL" id="SFQ45977.1"/>
    </source>
</evidence>
<dbReference type="OrthoDB" id="1491291at2"/>
<accession>A0A1I5YPX8</accession>
<keyword evidence="2" id="KW-1185">Reference proteome</keyword>